<keyword evidence="4 6" id="KW-1133">Transmembrane helix</keyword>
<dbReference type="PIRSF" id="PIRSF006060">
    <property type="entry name" value="AA_transporter"/>
    <property type="match status" value="1"/>
</dbReference>
<comment type="subcellular location">
    <subcellularLocation>
        <location evidence="1">Cell membrane</location>
        <topology evidence="1">Multi-pass membrane protein</topology>
    </subcellularLocation>
</comment>
<gene>
    <name evidence="7" type="ORF">B9G79_09535</name>
</gene>
<name>A0A1Z3NDC1_BDEBC</name>
<evidence type="ECO:0000256" key="5">
    <source>
        <dbReference type="ARBA" id="ARBA00023136"/>
    </source>
</evidence>
<feature type="transmembrane region" description="Helical" evidence="6">
    <location>
        <begin position="134"/>
        <end position="155"/>
    </location>
</feature>
<keyword evidence="5 6" id="KW-0472">Membrane</keyword>
<dbReference type="Proteomes" id="UP000197003">
    <property type="component" value="Chromosome"/>
</dbReference>
<dbReference type="AlphaFoldDB" id="A0A1Z3NDC1"/>
<evidence type="ECO:0000256" key="6">
    <source>
        <dbReference type="SAM" id="Phobius"/>
    </source>
</evidence>
<organism evidence="7 8">
    <name type="scientific">Bdellovibrio bacteriovorus</name>
    <dbReference type="NCBI Taxonomy" id="959"/>
    <lineage>
        <taxon>Bacteria</taxon>
        <taxon>Pseudomonadati</taxon>
        <taxon>Bdellovibrionota</taxon>
        <taxon>Bdellovibrionia</taxon>
        <taxon>Bdellovibrionales</taxon>
        <taxon>Pseudobdellovibrionaceae</taxon>
        <taxon>Bdellovibrio</taxon>
    </lineage>
</organism>
<dbReference type="InterPro" id="IPR050367">
    <property type="entry name" value="APC_superfamily"/>
</dbReference>
<feature type="transmembrane region" description="Helical" evidence="6">
    <location>
        <begin position="108"/>
        <end position="127"/>
    </location>
</feature>
<dbReference type="GO" id="GO:0005886">
    <property type="term" value="C:plasma membrane"/>
    <property type="evidence" value="ECO:0007669"/>
    <property type="project" value="UniProtKB-SubCell"/>
</dbReference>
<feature type="transmembrane region" description="Helical" evidence="6">
    <location>
        <begin position="255"/>
        <end position="280"/>
    </location>
</feature>
<proteinExistence type="predicted"/>
<feature type="transmembrane region" description="Helical" evidence="6">
    <location>
        <begin position="167"/>
        <end position="186"/>
    </location>
</feature>
<dbReference type="PANTHER" id="PTHR42770">
    <property type="entry name" value="AMINO ACID TRANSPORTER-RELATED"/>
    <property type="match status" value="1"/>
</dbReference>
<feature type="transmembrane region" description="Helical" evidence="6">
    <location>
        <begin position="74"/>
        <end position="102"/>
    </location>
</feature>
<dbReference type="PANTHER" id="PTHR42770:SF11">
    <property type="entry name" value="INNER MEMBRANE TRANSPORT PROTEIN YBAT"/>
    <property type="match status" value="1"/>
</dbReference>
<feature type="transmembrane region" description="Helical" evidence="6">
    <location>
        <begin position="207"/>
        <end position="229"/>
    </location>
</feature>
<evidence type="ECO:0000256" key="4">
    <source>
        <dbReference type="ARBA" id="ARBA00022989"/>
    </source>
</evidence>
<dbReference type="OrthoDB" id="5298909at2"/>
<feature type="transmembrane region" description="Helical" evidence="6">
    <location>
        <begin position="389"/>
        <end position="407"/>
    </location>
</feature>
<evidence type="ECO:0000256" key="1">
    <source>
        <dbReference type="ARBA" id="ARBA00004651"/>
    </source>
</evidence>
<dbReference type="EMBL" id="CP020946">
    <property type="protein sequence ID" value="ASD65464.1"/>
    <property type="molecule type" value="Genomic_DNA"/>
</dbReference>
<feature type="transmembrane region" description="Helical" evidence="6">
    <location>
        <begin position="30"/>
        <end position="49"/>
    </location>
</feature>
<evidence type="ECO:0000313" key="8">
    <source>
        <dbReference type="Proteomes" id="UP000197003"/>
    </source>
</evidence>
<keyword evidence="3 6" id="KW-0812">Transmembrane</keyword>
<protein>
    <submittedName>
        <fullName evidence="7">Amino acid transporter</fullName>
    </submittedName>
</protein>
<reference evidence="7 8" key="1">
    <citation type="submission" date="2017-04" db="EMBL/GenBank/DDBJ databases">
        <title>Whole genome sequence of Bdellovibrio bacteriovorus strain SSB218315.</title>
        <authorList>
            <person name="Oyedara O."/>
            <person name="Rodriguez-Perez M.A."/>
        </authorList>
    </citation>
    <scope>NUCLEOTIDE SEQUENCE [LARGE SCALE GENOMIC DNA]</scope>
    <source>
        <strain evidence="7 8">SSB218315</strain>
    </source>
</reference>
<accession>A0A1Z3NDC1</accession>
<feature type="transmembrane region" description="Helical" evidence="6">
    <location>
        <begin position="301"/>
        <end position="319"/>
    </location>
</feature>
<dbReference type="Gene3D" id="1.20.1740.10">
    <property type="entry name" value="Amino acid/polyamine transporter I"/>
    <property type="match status" value="1"/>
</dbReference>
<evidence type="ECO:0000256" key="2">
    <source>
        <dbReference type="ARBA" id="ARBA00022475"/>
    </source>
</evidence>
<evidence type="ECO:0000256" key="3">
    <source>
        <dbReference type="ARBA" id="ARBA00022692"/>
    </source>
</evidence>
<dbReference type="GO" id="GO:0022857">
    <property type="term" value="F:transmembrane transporter activity"/>
    <property type="evidence" value="ECO:0007669"/>
    <property type="project" value="InterPro"/>
</dbReference>
<dbReference type="InterPro" id="IPR002293">
    <property type="entry name" value="AA/rel_permease1"/>
</dbReference>
<keyword evidence="2" id="KW-1003">Cell membrane</keyword>
<feature type="transmembrane region" description="Helical" evidence="6">
    <location>
        <begin position="360"/>
        <end position="383"/>
    </location>
</feature>
<sequence length="412" mass="44736">MLIFYATGMILGAGVYSVIGKAAGVAHEGLWLSFVLAAVAALLTALSYAELSTLFPKAGAEYVYMKEIFPQRKILSFLCGCLMIFAAICTASTVALSFAAYLQDFFKAPEALIAVAVLIFFTLVNIWGVRESGWMNIVFTLVELSGLLIFIYAGLKQPDFGKALSAPLSWGIVNGASLIFFAYLGFESMVNLAEEAKEPEKNIPRAILISLALTTVVYVTVGLAALAMMSPDDLEKSDAVLSDALMRHSPEAARALGGIALFATANTVMIALLAASRICLGMARGRDLPKMFSAILPKRQSPWLASLLVFALTLLFLPLKKIEIIASVSSFVTIVVFIIVNAAVVYLRRKDPARKRPFRVPGAIAGWPVLPLLAAGIALFFLFHFEEQVYYVGFGIVIFVLLVYQALHRRRA</sequence>
<dbReference type="Pfam" id="PF13520">
    <property type="entry name" value="AA_permease_2"/>
    <property type="match status" value="1"/>
</dbReference>
<evidence type="ECO:0000313" key="7">
    <source>
        <dbReference type="EMBL" id="ASD65464.1"/>
    </source>
</evidence>
<feature type="transmembrane region" description="Helical" evidence="6">
    <location>
        <begin position="325"/>
        <end position="348"/>
    </location>
</feature>